<feature type="non-terminal residue" evidence="1">
    <location>
        <position position="48"/>
    </location>
</feature>
<reference evidence="1 2" key="1">
    <citation type="journal article" date="2018" name="Front. Plant Sci.">
        <title>Red Clover (Trifolium pratense) and Zigzag Clover (T. medium) - A Picture of Genomic Similarities and Differences.</title>
        <authorList>
            <person name="Dluhosova J."/>
            <person name="Istvanek J."/>
            <person name="Nedelnik J."/>
            <person name="Repkova J."/>
        </authorList>
    </citation>
    <scope>NUCLEOTIDE SEQUENCE [LARGE SCALE GENOMIC DNA]</scope>
    <source>
        <strain evidence="2">cv. 10/8</strain>
        <tissue evidence="1">Leaf</tissue>
    </source>
</reference>
<protein>
    <submittedName>
        <fullName evidence="1">Uncharacterized protein</fullName>
    </submittedName>
</protein>
<comment type="caution">
    <text evidence="1">The sequence shown here is derived from an EMBL/GenBank/DDBJ whole genome shotgun (WGS) entry which is preliminary data.</text>
</comment>
<name>A0A392TEM0_9FABA</name>
<evidence type="ECO:0000313" key="2">
    <source>
        <dbReference type="Proteomes" id="UP000265520"/>
    </source>
</evidence>
<keyword evidence="2" id="KW-1185">Reference proteome</keyword>
<organism evidence="1 2">
    <name type="scientific">Trifolium medium</name>
    <dbReference type="NCBI Taxonomy" id="97028"/>
    <lineage>
        <taxon>Eukaryota</taxon>
        <taxon>Viridiplantae</taxon>
        <taxon>Streptophyta</taxon>
        <taxon>Embryophyta</taxon>
        <taxon>Tracheophyta</taxon>
        <taxon>Spermatophyta</taxon>
        <taxon>Magnoliopsida</taxon>
        <taxon>eudicotyledons</taxon>
        <taxon>Gunneridae</taxon>
        <taxon>Pentapetalae</taxon>
        <taxon>rosids</taxon>
        <taxon>fabids</taxon>
        <taxon>Fabales</taxon>
        <taxon>Fabaceae</taxon>
        <taxon>Papilionoideae</taxon>
        <taxon>50 kb inversion clade</taxon>
        <taxon>NPAAA clade</taxon>
        <taxon>Hologalegina</taxon>
        <taxon>IRL clade</taxon>
        <taxon>Trifolieae</taxon>
        <taxon>Trifolium</taxon>
    </lineage>
</organism>
<accession>A0A392TEM0</accession>
<sequence>MQGYQVEVIRIVDAERKPLLENRENVVRQGSVGFLSKSARDEPHGDCG</sequence>
<dbReference type="EMBL" id="LXQA010562631">
    <property type="protein sequence ID" value="MCI59392.1"/>
    <property type="molecule type" value="Genomic_DNA"/>
</dbReference>
<dbReference type="AlphaFoldDB" id="A0A392TEM0"/>
<evidence type="ECO:0000313" key="1">
    <source>
        <dbReference type="EMBL" id="MCI59392.1"/>
    </source>
</evidence>
<proteinExistence type="predicted"/>
<dbReference type="Proteomes" id="UP000265520">
    <property type="component" value="Unassembled WGS sequence"/>
</dbReference>